<dbReference type="HOGENOM" id="CLU_031281_4_0_3"/>
<dbReference type="InterPro" id="IPR050904">
    <property type="entry name" value="Adhesion/Biosynth-related"/>
</dbReference>
<evidence type="ECO:0000256" key="1">
    <source>
        <dbReference type="SAM" id="MobiDB-lite"/>
    </source>
</evidence>
<dbReference type="EMBL" id="CP003642">
    <property type="protein sequence ID" value="AFZ23758.1"/>
    <property type="molecule type" value="Genomic_DNA"/>
</dbReference>
<keyword evidence="2" id="KW-0812">Transmembrane</keyword>
<keyword evidence="2" id="KW-0472">Membrane</keyword>
<evidence type="ECO:0000256" key="2">
    <source>
        <dbReference type="SAM" id="Phobius"/>
    </source>
</evidence>
<dbReference type="SMART" id="SM00554">
    <property type="entry name" value="FAS1"/>
    <property type="match status" value="1"/>
</dbReference>
<dbReference type="Proteomes" id="UP000010475">
    <property type="component" value="Chromosome"/>
</dbReference>
<dbReference type="PANTHER" id="PTHR10900:SF77">
    <property type="entry name" value="FI19380P1"/>
    <property type="match status" value="1"/>
</dbReference>
<dbReference type="FunFam" id="2.30.180.10:FF:000032">
    <property type="entry name" value="Fasciclin domain-containing protein, putative"/>
    <property type="match status" value="1"/>
</dbReference>
<feature type="compositionally biased region" description="Low complexity" evidence="1">
    <location>
        <begin position="52"/>
        <end position="61"/>
    </location>
</feature>
<dbReference type="Pfam" id="PF02469">
    <property type="entry name" value="Fasciclin"/>
    <property type="match status" value="1"/>
</dbReference>
<dbReference type="PROSITE" id="PS50213">
    <property type="entry name" value="FAS1"/>
    <property type="match status" value="1"/>
</dbReference>
<protein>
    <submittedName>
        <fullName evidence="4">Secreted/surface protein with fasciclin-like repeats</fullName>
    </submittedName>
</protein>
<dbReference type="InterPro" id="IPR036378">
    <property type="entry name" value="FAS1_dom_sf"/>
</dbReference>
<name>K9WU76_9NOST</name>
<reference evidence="4 5" key="1">
    <citation type="submission" date="2012-06" db="EMBL/GenBank/DDBJ databases">
        <title>Finished chromosome of genome of Cylindrospermum stagnale PCC 7417.</title>
        <authorList>
            <consortium name="US DOE Joint Genome Institute"/>
            <person name="Gugger M."/>
            <person name="Coursin T."/>
            <person name="Rippka R."/>
            <person name="Tandeau De Marsac N."/>
            <person name="Huntemann M."/>
            <person name="Wei C.-L."/>
            <person name="Han J."/>
            <person name="Detter J.C."/>
            <person name="Han C."/>
            <person name="Tapia R."/>
            <person name="Chen A."/>
            <person name="Kyrpides N."/>
            <person name="Mavromatis K."/>
            <person name="Markowitz V."/>
            <person name="Szeto E."/>
            <person name="Ivanova N."/>
            <person name="Pagani I."/>
            <person name="Pati A."/>
            <person name="Goodwin L."/>
            <person name="Nordberg H.P."/>
            <person name="Cantor M.N."/>
            <person name="Hua S.X."/>
            <person name="Woyke T."/>
            <person name="Kerfeld C.A."/>
        </authorList>
    </citation>
    <scope>NUCLEOTIDE SEQUENCE [LARGE SCALE GENOMIC DNA]</scope>
    <source>
        <strain evidence="4 5">PCC 7417</strain>
    </source>
</reference>
<feature type="region of interest" description="Disordered" evidence="1">
    <location>
        <begin position="41"/>
        <end position="61"/>
    </location>
</feature>
<gene>
    <name evidence="4" type="ORF">Cylst_1474</name>
</gene>
<dbReference type="PATRIC" id="fig|56107.3.peg.1665"/>
<evidence type="ECO:0000313" key="4">
    <source>
        <dbReference type="EMBL" id="AFZ23758.1"/>
    </source>
</evidence>
<dbReference type="Gene3D" id="2.30.180.10">
    <property type="entry name" value="FAS1 domain"/>
    <property type="match status" value="1"/>
</dbReference>
<dbReference type="PANTHER" id="PTHR10900">
    <property type="entry name" value="PERIOSTIN-RELATED"/>
    <property type="match status" value="1"/>
</dbReference>
<dbReference type="GO" id="GO:0005615">
    <property type="term" value="C:extracellular space"/>
    <property type="evidence" value="ECO:0007669"/>
    <property type="project" value="TreeGrafter"/>
</dbReference>
<dbReference type="eggNOG" id="COG2335">
    <property type="taxonomic scope" value="Bacteria"/>
</dbReference>
<organism evidence="4 5">
    <name type="scientific">Cylindrospermum stagnale PCC 7417</name>
    <dbReference type="NCBI Taxonomy" id="56107"/>
    <lineage>
        <taxon>Bacteria</taxon>
        <taxon>Bacillati</taxon>
        <taxon>Cyanobacteriota</taxon>
        <taxon>Cyanophyceae</taxon>
        <taxon>Nostocales</taxon>
        <taxon>Nostocaceae</taxon>
        <taxon>Cylindrospermum</taxon>
    </lineage>
</organism>
<dbReference type="KEGG" id="csg:Cylst_1474"/>
<evidence type="ECO:0000313" key="5">
    <source>
        <dbReference type="Proteomes" id="UP000010475"/>
    </source>
</evidence>
<proteinExistence type="predicted"/>
<sequence>MPSNLRFVMNIHYLTQLAKKLAVITGIITVNAFLSIPLMAQSPPDTTPPDRTPATPATTGTGNLIEVANANPSFSTLVRAVQAAGLADTLAKGNYTIFAPTNQAFNESLPPGAVNLLLQPDNKDLLRQILSYHVISGKVTANELKTGTVKTLGGGVAVRVTGNKVIVNDASVIQPDIQASNGVIHAVNRVILSPKLRDALNSKLGTPQPTQTPQ</sequence>
<dbReference type="InterPro" id="IPR000782">
    <property type="entry name" value="FAS1_domain"/>
</dbReference>
<feature type="transmembrane region" description="Helical" evidence="2">
    <location>
        <begin position="21"/>
        <end position="40"/>
    </location>
</feature>
<evidence type="ECO:0000259" key="3">
    <source>
        <dbReference type="PROSITE" id="PS50213"/>
    </source>
</evidence>
<feature type="domain" description="FAS1" evidence="3">
    <location>
        <begin position="61"/>
        <end position="191"/>
    </location>
</feature>
<dbReference type="STRING" id="56107.Cylst_1474"/>
<dbReference type="AlphaFoldDB" id="K9WU76"/>
<accession>K9WU76</accession>
<keyword evidence="5" id="KW-1185">Reference proteome</keyword>
<dbReference type="SUPFAM" id="SSF82153">
    <property type="entry name" value="FAS1 domain"/>
    <property type="match status" value="1"/>
</dbReference>
<keyword evidence="2" id="KW-1133">Transmembrane helix</keyword>